<dbReference type="GeneID" id="24564467"/>
<feature type="compositionally biased region" description="Basic and acidic residues" evidence="1">
    <location>
        <begin position="158"/>
        <end position="171"/>
    </location>
</feature>
<dbReference type="OrthoDB" id="367256at2759"/>
<sequence>MYPRDISDNSKVQHLPDLNGIMFNPNNTPAFNYVPQDPSLIPLQQAPQHVPMDPGYRNVALPPPCWPGSSPVPMQSPMPAMRQWQDGTIMMGGLDLQNQAFRSHVSYNTAPLVSTPGNQDMLNMEHLRPNLGTPPSGTNPQQLQPTPSPKSVVSGRGSLRDEPVGKSKGRVEPVMPMNKMLSEFEGPPITMFEPPRMDKPKDKKPYVPMVKQTRPGAATGPRRSGSRVRNEEGSGGSSATMSQIPTSKLEDFASKTFNNAVKSIAPPKIPFPWGPRPLVPPAVIDQAQVMNVAAVPQPCPPPMAVPHPNPLLPPPAAMLGIAPAVVPIPELRVQEGPLVGMDVTQPMTVPMGIPFDPNSHMPFPGPSVMTPVGQHKMPGFPMPSMGTAEGVPSADMMPQMRDPFAHITPRTPTIRVTTKAKLAPPVSMKSNMSVSGLSSASYPVQYAVTPAMGMAMPMDSTALGTPSPGPPPLGFAVNTAVPTPIATPIAAPVGMAVHTPLSMPNCIAPMVPITPGPLTISIQPPPIPTPQPAVQPPVMVPPPSAPANAGAVSRQPEESILDEIKKEKNVDNDVNKSLVSAPRIIVESYQQLLDKKRDRMRECLVEDCKSVLGERGKIDTPYQDTIQNGRKHFYVKDIVAKLLPYHMFYYENLEHKPKAPSMDLDALEERVRSLKSRVMDMVAQAKTTQQNYECTKACVDALRNVVRKRQATQCGQLGTT</sequence>
<reference evidence="3" key="1">
    <citation type="submission" date="2014-06" db="EMBL/GenBank/DDBJ databases">
        <authorList>
            <person name="Aslett M."/>
            <person name="De Silva N."/>
        </authorList>
    </citation>
    <scope>NUCLEOTIDE SEQUENCE [LARGE SCALE GENOMIC DNA]</scope>
    <source>
        <strain evidence="3">Bond</strain>
    </source>
</reference>
<evidence type="ECO:0000256" key="1">
    <source>
        <dbReference type="SAM" id="MobiDB-lite"/>
    </source>
</evidence>
<dbReference type="VEuPathDB" id="PiroplasmaDB:BBBOND_0210760"/>
<gene>
    <name evidence="2" type="ORF">BBBOND_0210760</name>
</gene>
<evidence type="ECO:0000313" key="3">
    <source>
        <dbReference type="Proteomes" id="UP000033188"/>
    </source>
</evidence>
<dbReference type="Proteomes" id="UP000033188">
    <property type="component" value="Chromosome 2"/>
</dbReference>
<feature type="compositionally biased region" description="Polar residues" evidence="1">
    <location>
        <begin position="112"/>
        <end position="121"/>
    </location>
</feature>
<organism evidence="2 3">
    <name type="scientific">Babesia bigemina</name>
    <dbReference type="NCBI Taxonomy" id="5866"/>
    <lineage>
        <taxon>Eukaryota</taxon>
        <taxon>Sar</taxon>
        <taxon>Alveolata</taxon>
        <taxon>Apicomplexa</taxon>
        <taxon>Aconoidasida</taxon>
        <taxon>Piroplasmida</taxon>
        <taxon>Babesiidae</taxon>
        <taxon>Babesia</taxon>
    </lineage>
</organism>
<protein>
    <submittedName>
        <fullName evidence="2">Uncharacterized protein</fullName>
    </submittedName>
</protein>
<accession>A0A061D5E2</accession>
<feature type="region of interest" description="Disordered" evidence="1">
    <location>
        <begin position="112"/>
        <end position="173"/>
    </location>
</feature>
<dbReference type="EMBL" id="LK391708">
    <property type="protein sequence ID" value="CDR95926.1"/>
    <property type="molecule type" value="Genomic_DNA"/>
</dbReference>
<proteinExistence type="predicted"/>
<feature type="region of interest" description="Disordered" evidence="1">
    <location>
        <begin position="185"/>
        <end position="246"/>
    </location>
</feature>
<keyword evidence="3" id="KW-1185">Reference proteome</keyword>
<evidence type="ECO:0000313" key="2">
    <source>
        <dbReference type="EMBL" id="CDR95926.1"/>
    </source>
</evidence>
<dbReference type="RefSeq" id="XP_012768112.1">
    <property type="nucleotide sequence ID" value="XM_012912658.1"/>
</dbReference>
<feature type="compositionally biased region" description="Basic and acidic residues" evidence="1">
    <location>
        <begin position="195"/>
        <end position="205"/>
    </location>
</feature>
<dbReference type="KEGG" id="bbig:BBBOND_0210760"/>
<feature type="compositionally biased region" description="Polar residues" evidence="1">
    <location>
        <begin position="237"/>
        <end position="246"/>
    </location>
</feature>
<dbReference type="AlphaFoldDB" id="A0A061D5E2"/>
<name>A0A061D5E2_BABBI</name>
<feature type="compositionally biased region" description="Polar residues" evidence="1">
    <location>
        <begin position="133"/>
        <end position="151"/>
    </location>
</feature>